<evidence type="ECO:0000256" key="3">
    <source>
        <dbReference type="ARBA" id="ARBA00023125"/>
    </source>
</evidence>
<evidence type="ECO:0000256" key="5">
    <source>
        <dbReference type="PROSITE-ProRule" id="PRU01091"/>
    </source>
</evidence>
<evidence type="ECO:0000256" key="4">
    <source>
        <dbReference type="ARBA" id="ARBA00023163"/>
    </source>
</evidence>
<dbReference type="InterPro" id="IPR001867">
    <property type="entry name" value="OmpR/PhoB-type_DNA-bd"/>
</dbReference>
<comment type="caution">
    <text evidence="7">The sequence shown here is derived from an EMBL/GenBank/DDBJ whole genome shotgun (WGS) entry which is preliminary data.</text>
</comment>
<dbReference type="SMART" id="SM00862">
    <property type="entry name" value="Trans_reg_C"/>
    <property type="match status" value="1"/>
</dbReference>
<keyword evidence="4" id="KW-0804">Transcription</keyword>
<reference evidence="7" key="1">
    <citation type="submission" date="2022-08" db="EMBL/GenBank/DDBJ databases">
        <authorList>
            <person name="Tistechok S."/>
            <person name="Samborskyy M."/>
            <person name="Roman I."/>
        </authorList>
    </citation>
    <scope>NUCLEOTIDE SEQUENCE</scope>
    <source>
        <strain evidence="7">DSM 103496</strain>
    </source>
</reference>
<dbReference type="PANTHER" id="PTHR35807:SF1">
    <property type="entry name" value="TRANSCRIPTIONAL REGULATOR REDD"/>
    <property type="match status" value="1"/>
</dbReference>
<dbReference type="RefSeq" id="WP_259624944.1">
    <property type="nucleotide sequence ID" value="NZ_JANYMP010000010.1"/>
</dbReference>
<proteinExistence type="inferred from homology"/>
<sequence>MEFHVLGPVELLHGDRKVPITRAKTRHALGVLLLAQGRPVSAETMMEALWDDRPDHVRKDLQSYLSRLRRTLRLAHCTARVRSHEGSYLLEAPDDEIDYDRSTALLDRGRQARQRGHLDEAADLLRDAIELWHGLPVQGLNTLWMELRREDLDFQLASCWQARIEVDLLRHNYSEALNMVNKVIPDHEFDKAFIGQKLAALNGCGRYSEFDSYWQRIRLSGIKAFGTEPDSELQDLHIRLLQERDGYHLSHSPVTAGGNPLPTPAQLPPQSADFVGRDELDALDEALGRTRANRPTAMPVLAVVGGVATGKTTLAVEWAHDNRRRFPDGQLFADLRGFDRHPPARAFDVLADFLVALGLAQDQLPDTTERRTSLFRSVVDGRQVLIVLDNARDTDQVRPLLPGSSSCVVVVTSRHRLPDLVSRHAARRVTLGALPRPAAAGLLRESMEVDRLARESTALSTVVDLCGGGCRVCCASWRTRWSTDLT</sequence>
<dbReference type="SUPFAM" id="SSF48452">
    <property type="entry name" value="TPR-like"/>
    <property type="match status" value="1"/>
</dbReference>
<evidence type="ECO:0000313" key="8">
    <source>
        <dbReference type="Proteomes" id="UP001141259"/>
    </source>
</evidence>
<dbReference type="PROSITE" id="PS51755">
    <property type="entry name" value="OMPR_PHOB"/>
    <property type="match status" value="1"/>
</dbReference>
<comment type="similarity">
    <text evidence="1">Belongs to the AfsR/DnrI/RedD regulatory family.</text>
</comment>
<gene>
    <name evidence="7" type="ORF">NZH93_21475</name>
</gene>
<dbReference type="Gene3D" id="1.10.10.10">
    <property type="entry name" value="Winged helix-like DNA-binding domain superfamily/Winged helix DNA-binding domain"/>
    <property type="match status" value="1"/>
</dbReference>
<dbReference type="Proteomes" id="UP001141259">
    <property type="component" value="Unassembled WGS sequence"/>
</dbReference>
<evidence type="ECO:0000259" key="6">
    <source>
        <dbReference type="PROSITE" id="PS51755"/>
    </source>
</evidence>
<dbReference type="GO" id="GO:0003677">
    <property type="term" value="F:DNA binding"/>
    <property type="evidence" value="ECO:0007669"/>
    <property type="project" value="UniProtKB-UniRule"/>
</dbReference>
<dbReference type="Gene3D" id="1.25.40.10">
    <property type="entry name" value="Tetratricopeptide repeat domain"/>
    <property type="match status" value="1"/>
</dbReference>
<dbReference type="InterPro" id="IPR016032">
    <property type="entry name" value="Sig_transdc_resp-reg_C-effctor"/>
</dbReference>
<evidence type="ECO:0000256" key="1">
    <source>
        <dbReference type="ARBA" id="ARBA00005820"/>
    </source>
</evidence>
<dbReference type="GO" id="GO:0000160">
    <property type="term" value="P:phosphorelay signal transduction system"/>
    <property type="evidence" value="ECO:0007669"/>
    <property type="project" value="InterPro"/>
</dbReference>
<dbReference type="InterPro" id="IPR051677">
    <property type="entry name" value="AfsR-DnrI-RedD_regulator"/>
</dbReference>
<dbReference type="AlphaFoldDB" id="A0A9X2VMQ9"/>
<dbReference type="SMART" id="SM01043">
    <property type="entry name" value="BTAD"/>
    <property type="match status" value="1"/>
</dbReference>
<protein>
    <submittedName>
        <fullName evidence="7">Winged helix-turn-helix domain-containing protein</fullName>
    </submittedName>
</protein>
<name>A0A9X2VMQ9_9PSEU</name>
<keyword evidence="3 5" id="KW-0238">DNA-binding</keyword>
<dbReference type="InterPro" id="IPR005158">
    <property type="entry name" value="BTAD"/>
</dbReference>
<dbReference type="InterPro" id="IPR011990">
    <property type="entry name" value="TPR-like_helical_dom_sf"/>
</dbReference>
<dbReference type="Gene3D" id="3.40.50.300">
    <property type="entry name" value="P-loop containing nucleotide triphosphate hydrolases"/>
    <property type="match status" value="1"/>
</dbReference>
<dbReference type="SUPFAM" id="SSF46894">
    <property type="entry name" value="C-terminal effector domain of the bipartite response regulators"/>
    <property type="match status" value="1"/>
</dbReference>
<feature type="domain" description="OmpR/PhoB-type" evidence="6">
    <location>
        <begin position="1"/>
        <end position="92"/>
    </location>
</feature>
<keyword evidence="8" id="KW-1185">Reference proteome</keyword>
<organism evidence="7 8">
    <name type="scientific">Umezawaea endophytica</name>
    <dbReference type="NCBI Taxonomy" id="1654476"/>
    <lineage>
        <taxon>Bacteria</taxon>
        <taxon>Bacillati</taxon>
        <taxon>Actinomycetota</taxon>
        <taxon>Actinomycetes</taxon>
        <taxon>Pseudonocardiales</taxon>
        <taxon>Pseudonocardiaceae</taxon>
        <taxon>Umezawaea</taxon>
    </lineage>
</organism>
<dbReference type="GO" id="GO:0006355">
    <property type="term" value="P:regulation of DNA-templated transcription"/>
    <property type="evidence" value="ECO:0007669"/>
    <property type="project" value="InterPro"/>
</dbReference>
<accession>A0A9X2VMQ9</accession>
<dbReference type="Pfam" id="PF00486">
    <property type="entry name" value="Trans_reg_C"/>
    <property type="match status" value="1"/>
</dbReference>
<dbReference type="EMBL" id="JANYMP010000010">
    <property type="protein sequence ID" value="MCS7479440.1"/>
    <property type="molecule type" value="Genomic_DNA"/>
</dbReference>
<evidence type="ECO:0000256" key="2">
    <source>
        <dbReference type="ARBA" id="ARBA00023015"/>
    </source>
</evidence>
<keyword evidence="2" id="KW-0805">Transcription regulation</keyword>
<dbReference type="SUPFAM" id="SSF52540">
    <property type="entry name" value="P-loop containing nucleoside triphosphate hydrolases"/>
    <property type="match status" value="1"/>
</dbReference>
<feature type="DNA-binding region" description="OmpR/PhoB-type" evidence="5">
    <location>
        <begin position="1"/>
        <end position="92"/>
    </location>
</feature>
<dbReference type="InterPro" id="IPR036388">
    <property type="entry name" value="WH-like_DNA-bd_sf"/>
</dbReference>
<evidence type="ECO:0000313" key="7">
    <source>
        <dbReference type="EMBL" id="MCS7479440.1"/>
    </source>
</evidence>
<dbReference type="Pfam" id="PF03704">
    <property type="entry name" value="BTAD"/>
    <property type="match status" value="1"/>
</dbReference>
<dbReference type="InterPro" id="IPR027417">
    <property type="entry name" value="P-loop_NTPase"/>
</dbReference>
<dbReference type="PANTHER" id="PTHR35807">
    <property type="entry name" value="TRANSCRIPTIONAL REGULATOR REDD-RELATED"/>
    <property type="match status" value="1"/>
</dbReference>